<keyword evidence="2" id="KW-0732">Signal</keyword>
<gene>
    <name evidence="3" type="ORF">M5D96_005716</name>
</gene>
<feature type="transmembrane region" description="Helical" evidence="1">
    <location>
        <begin position="135"/>
        <end position="153"/>
    </location>
</feature>
<keyword evidence="1" id="KW-1133">Transmembrane helix</keyword>
<accession>A0A9P9YR00</accession>
<evidence type="ECO:0000256" key="1">
    <source>
        <dbReference type="SAM" id="Phobius"/>
    </source>
</evidence>
<sequence>MAKFAVIFFLFALFAVAMSARIAREEPTVSPVEDAFNKAKEGFEKIAQNLKDLADSPQMKELTSKIGEAAADALEKVKAGVAQGSADFQKVAMPARVAREEPTTSPVLKAIDKVKEDLNLIKSDMNKITAEQFKVIRAILCFIMPLIIILNQLL</sequence>
<dbReference type="EMBL" id="JAMKOV010000003">
    <property type="protein sequence ID" value="KAI8041457.1"/>
    <property type="molecule type" value="Genomic_DNA"/>
</dbReference>
<evidence type="ECO:0000256" key="2">
    <source>
        <dbReference type="SAM" id="SignalP"/>
    </source>
</evidence>
<comment type="caution">
    <text evidence="3">The sequence shown here is derived from an EMBL/GenBank/DDBJ whole genome shotgun (WGS) entry which is preliminary data.</text>
</comment>
<keyword evidence="1" id="KW-0812">Transmembrane</keyword>
<keyword evidence="1" id="KW-0472">Membrane</keyword>
<organism evidence="3 4">
    <name type="scientific">Drosophila gunungcola</name>
    <name type="common">fruit fly</name>
    <dbReference type="NCBI Taxonomy" id="103775"/>
    <lineage>
        <taxon>Eukaryota</taxon>
        <taxon>Metazoa</taxon>
        <taxon>Ecdysozoa</taxon>
        <taxon>Arthropoda</taxon>
        <taxon>Hexapoda</taxon>
        <taxon>Insecta</taxon>
        <taxon>Pterygota</taxon>
        <taxon>Neoptera</taxon>
        <taxon>Endopterygota</taxon>
        <taxon>Diptera</taxon>
        <taxon>Brachycera</taxon>
        <taxon>Muscomorpha</taxon>
        <taxon>Ephydroidea</taxon>
        <taxon>Drosophilidae</taxon>
        <taxon>Drosophila</taxon>
        <taxon>Sophophora</taxon>
    </lineage>
</organism>
<dbReference type="AlphaFoldDB" id="A0A9P9YR00"/>
<feature type="signal peptide" evidence="2">
    <location>
        <begin position="1"/>
        <end position="19"/>
    </location>
</feature>
<protein>
    <recommendedName>
        <fullName evidence="5">Neuropeptide-like 2</fullName>
    </recommendedName>
</protein>
<proteinExistence type="predicted"/>
<dbReference type="Proteomes" id="UP001059596">
    <property type="component" value="Unassembled WGS sequence"/>
</dbReference>
<evidence type="ECO:0000313" key="3">
    <source>
        <dbReference type="EMBL" id="KAI8041457.1"/>
    </source>
</evidence>
<keyword evidence="4" id="KW-1185">Reference proteome</keyword>
<evidence type="ECO:0008006" key="5">
    <source>
        <dbReference type="Google" id="ProtNLM"/>
    </source>
</evidence>
<name>A0A9P9YR00_9MUSC</name>
<reference evidence="3" key="1">
    <citation type="journal article" date="2023" name="Genome Biol. Evol.">
        <title>Long-read-based Genome Assembly of Drosophila gunungcola Reveals Fewer Chemosensory Genes in Flower-breeding Species.</title>
        <authorList>
            <person name="Negi A."/>
            <person name="Liao B.Y."/>
            <person name="Yeh S.D."/>
        </authorList>
    </citation>
    <scope>NUCLEOTIDE SEQUENCE</scope>
    <source>
        <strain evidence="3">Sukarami</strain>
    </source>
</reference>
<feature type="chain" id="PRO_5040141145" description="Neuropeptide-like 2" evidence="2">
    <location>
        <begin position="20"/>
        <end position="154"/>
    </location>
</feature>
<evidence type="ECO:0000313" key="4">
    <source>
        <dbReference type="Proteomes" id="UP001059596"/>
    </source>
</evidence>